<gene>
    <name evidence="1" type="ORF">GM418_07610</name>
</gene>
<proteinExistence type="predicted"/>
<evidence type="ECO:0000313" key="1">
    <source>
        <dbReference type="EMBL" id="QGY43531.1"/>
    </source>
</evidence>
<organism evidence="1 2">
    <name type="scientific">Maribellus comscasis</name>
    <dbReference type="NCBI Taxonomy" id="2681766"/>
    <lineage>
        <taxon>Bacteria</taxon>
        <taxon>Pseudomonadati</taxon>
        <taxon>Bacteroidota</taxon>
        <taxon>Bacteroidia</taxon>
        <taxon>Marinilabiliales</taxon>
        <taxon>Prolixibacteraceae</taxon>
        <taxon>Maribellus</taxon>
    </lineage>
</organism>
<dbReference type="AlphaFoldDB" id="A0A6I6JMC9"/>
<reference evidence="1 2" key="1">
    <citation type="submission" date="2019-11" db="EMBL/GenBank/DDBJ databases">
        <authorList>
            <person name="Zheng R.K."/>
            <person name="Sun C.M."/>
        </authorList>
    </citation>
    <scope>NUCLEOTIDE SEQUENCE [LARGE SCALE GENOMIC DNA]</scope>
    <source>
        <strain evidence="1 2">WC007</strain>
    </source>
</reference>
<keyword evidence="2" id="KW-1185">Reference proteome</keyword>
<protein>
    <submittedName>
        <fullName evidence="1">Uncharacterized protein</fullName>
    </submittedName>
</protein>
<dbReference type="EMBL" id="CP046401">
    <property type="protein sequence ID" value="QGY43531.1"/>
    <property type="molecule type" value="Genomic_DNA"/>
</dbReference>
<dbReference type="KEGG" id="mcos:GM418_07610"/>
<name>A0A6I6JMC9_9BACT</name>
<dbReference type="RefSeq" id="WP_158864753.1">
    <property type="nucleotide sequence ID" value="NZ_CP046401.1"/>
</dbReference>
<dbReference type="Proteomes" id="UP000428260">
    <property type="component" value="Chromosome"/>
</dbReference>
<sequence length="54" mass="6241">MTDATGKISKETMQMAQTRGMQLGGKINTFLQEKGYYYIIFEQTLKVYEPLVVF</sequence>
<accession>A0A6I6JMC9</accession>
<evidence type="ECO:0000313" key="2">
    <source>
        <dbReference type="Proteomes" id="UP000428260"/>
    </source>
</evidence>